<sequence>MSIVKEPMPFDILTVFYEPLIEFLRYFLYFCAVNNFPDKWTIIIRKVLS</sequence>
<dbReference type="AlphaFoldDB" id="A0A1G6IBP6"/>
<evidence type="ECO:0000313" key="1">
    <source>
        <dbReference type="EMBL" id="SDC03914.1"/>
    </source>
</evidence>
<reference evidence="1 2" key="1">
    <citation type="submission" date="2016-09" db="EMBL/GenBank/DDBJ databases">
        <authorList>
            <person name="Capua I."/>
            <person name="De Benedictis P."/>
            <person name="Joannis T."/>
            <person name="Lombin L.H."/>
            <person name="Cattoli G."/>
        </authorList>
    </citation>
    <scope>NUCLEOTIDE SEQUENCE [LARGE SCALE GENOMIC DNA]</scope>
    <source>
        <strain evidence="1 2">A7P-90m</strain>
    </source>
</reference>
<keyword evidence="2" id="KW-1185">Reference proteome</keyword>
<dbReference type="EMBL" id="FMYP01000015">
    <property type="protein sequence ID" value="SDC03914.1"/>
    <property type="molecule type" value="Genomic_DNA"/>
</dbReference>
<accession>A0A1G6IBP6</accession>
<proteinExistence type="predicted"/>
<dbReference type="Proteomes" id="UP000199452">
    <property type="component" value="Unassembled WGS sequence"/>
</dbReference>
<dbReference type="STRING" id="1640674.SAMN05216323_101538"/>
<protein>
    <submittedName>
        <fullName evidence="1">Uncharacterized protein</fullName>
    </submittedName>
</protein>
<evidence type="ECO:0000313" key="2">
    <source>
        <dbReference type="Proteomes" id="UP000199452"/>
    </source>
</evidence>
<gene>
    <name evidence="1" type="ORF">SAMN05216323_101538</name>
</gene>
<name>A0A1G6IBP6_9BACT</name>
<organism evidence="1 2">
    <name type="scientific">Williamwhitmania taraxaci</name>
    <dbReference type="NCBI Taxonomy" id="1640674"/>
    <lineage>
        <taxon>Bacteria</taxon>
        <taxon>Pseudomonadati</taxon>
        <taxon>Bacteroidota</taxon>
        <taxon>Bacteroidia</taxon>
        <taxon>Bacteroidales</taxon>
        <taxon>Williamwhitmaniaceae</taxon>
        <taxon>Williamwhitmania</taxon>
    </lineage>
</organism>